<evidence type="ECO:0000313" key="2">
    <source>
        <dbReference type="EMBL" id="KCZ87857.1"/>
    </source>
</evidence>
<name>A0A059FB85_9PROT</name>
<keyword evidence="1" id="KW-0732">Signal</keyword>
<reference evidence="2 3" key="1">
    <citation type="submission" date="2013-04" db="EMBL/GenBank/DDBJ databases">
        <title>Hyphomonas hirschiana VP5 Genome Sequencing.</title>
        <authorList>
            <person name="Lai Q."/>
            <person name="Shao Z."/>
        </authorList>
    </citation>
    <scope>NUCLEOTIDE SEQUENCE [LARGE SCALE GENOMIC DNA]</scope>
    <source>
        <strain evidence="2 3">VP5</strain>
    </source>
</reference>
<dbReference type="AlphaFoldDB" id="A0A059FB85"/>
<comment type="caution">
    <text evidence="2">The sequence shown here is derived from an EMBL/GenBank/DDBJ whole genome shotgun (WGS) entry which is preliminary data.</text>
</comment>
<evidence type="ECO:0000313" key="3">
    <source>
        <dbReference type="Proteomes" id="UP000025061"/>
    </source>
</evidence>
<gene>
    <name evidence="2" type="ORF">HHI_15438</name>
</gene>
<accession>A0A059FB85</accession>
<protein>
    <recommendedName>
        <fullName evidence="4">Lipoprotein</fullName>
    </recommendedName>
</protein>
<dbReference type="PATRIC" id="fig|1280951.3.peg.3114"/>
<dbReference type="EMBL" id="ARYI01000017">
    <property type="protein sequence ID" value="KCZ87857.1"/>
    <property type="molecule type" value="Genomic_DNA"/>
</dbReference>
<organism evidence="2 3">
    <name type="scientific">Hyphomonas hirschiana VP5</name>
    <dbReference type="NCBI Taxonomy" id="1280951"/>
    <lineage>
        <taxon>Bacteria</taxon>
        <taxon>Pseudomonadati</taxon>
        <taxon>Pseudomonadota</taxon>
        <taxon>Alphaproteobacteria</taxon>
        <taxon>Hyphomonadales</taxon>
        <taxon>Hyphomonadaceae</taxon>
        <taxon>Hyphomonas</taxon>
    </lineage>
</organism>
<sequence length="112" mass="11962">MLLPALFSSIALIGTPVAAASPYEMELYVSGYDRETVFLAAPGLADAGPLPVFRICYDSAATSPAPQILSVHVGERRQMLTRGKCSFFAGDDIELAVWKADGSIRASVTLLR</sequence>
<proteinExistence type="predicted"/>
<feature type="signal peptide" evidence="1">
    <location>
        <begin position="1"/>
        <end position="20"/>
    </location>
</feature>
<feature type="chain" id="PRO_5001572007" description="Lipoprotein" evidence="1">
    <location>
        <begin position="21"/>
        <end position="112"/>
    </location>
</feature>
<dbReference type="OrthoDB" id="9931527at2"/>
<dbReference type="RefSeq" id="WP_011647270.1">
    <property type="nucleotide sequence ID" value="NZ_ARYI01000017.1"/>
</dbReference>
<evidence type="ECO:0008006" key="4">
    <source>
        <dbReference type="Google" id="ProtNLM"/>
    </source>
</evidence>
<evidence type="ECO:0000256" key="1">
    <source>
        <dbReference type="SAM" id="SignalP"/>
    </source>
</evidence>
<dbReference type="Proteomes" id="UP000025061">
    <property type="component" value="Unassembled WGS sequence"/>
</dbReference>
<keyword evidence="3" id="KW-1185">Reference proteome</keyword>